<dbReference type="AlphaFoldDB" id="A0A1I4V3I0"/>
<evidence type="ECO:0000313" key="2">
    <source>
        <dbReference type="Proteomes" id="UP000199470"/>
    </source>
</evidence>
<evidence type="ECO:0000313" key="1">
    <source>
        <dbReference type="EMBL" id="SFM95779.1"/>
    </source>
</evidence>
<keyword evidence="2" id="KW-1185">Reference proteome</keyword>
<gene>
    <name evidence="1" type="ORF">SAMN02982985_05913</name>
</gene>
<dbReference type="RefSeq" id="WP_093357049.1">
    <property type="nucleotide sequence ID" value="NZ_FOTW01000067.1"/>
</dbReference>
<organism evidence="1 2">
    <name type="scientific">Rugamonas rubra</name>
    <dbReference type="NCBI Taxonomy" id="758825"/>
    <lineage>
        <taxon>Bacteria</taxon>
        <taxon>Pseudomonadati</taxon>
        <taxon>Pseudomonadota</taxon>
        <taxon>Betaproteobacteria</taxon>
        <taxon>Burkholderiales</taxon>
        <taxon>Oxalobacteraceae</taxon>
        <taxon>Telluria group</taxon>
        <taxon>Rugamonas</taxon>
    </lineage>
</organism>
<protein>
    <submittedName>
        <fullName evidence="1">Uncharacterized protein</fullName>
    </submittedName>
</protein>
<sequence>MNRRSSQPNPGGGPPLIARVRIGPVSPDEADEIEAAIAQVVEVAGGRDYPLRHGGFGIHRYLSVKLPRAIQAEATRADRPELER</sequence>
<reference evidence="1 2" key="1">
    <citation type="submission" date="2016-10" db="EMBL/GenBank/DDBJ databases">
        <authorList>
            <person name="de Groot N.N."/>
        </authorList>
    </citation>
    <scope>NUCLEOTIDE SEQUENCE [LARGE SCALE GENOMIC DNA]</scope>
    <source>
        <strain evidence="1 2">ATCC 43154</strain>
    </source>
</reference>
<dbReference type="Proteomes" id="UP000199470">
    <property type="component" value="Unassembled WGS sequence"/>
</dbReference>
<dbReference type="EMBL" id="FOTW01000067">
    <property type="protein sequence ID" value="SFM95779.1"/>
    <property type="molecule type" value="Genomic_DNA"/>
</dbReference>
<proteinExistence type="predicted"/>
<accession>A0A1I4V3I0</accession>
<name>A0A1I4V3I0_9BURK</name>